<gene>
    <name evidence="9" type="ORF">KGD82_25595</name>
</gene>
<feature type="transmembrane region" description="Helical" evidence="7">
    <location>
        <begin position="52"/>
        <end position="73"/>
    </location>
</feature>
<accession>A0A975LA40</accession>
<dbReference type="PROSITE" id="PS50850">
    <property type="entry name" value="MFS"/>
    <property type="match status" value="1"/>
</dbReference>
<feature type="transmembrane region" description="Helical" evidence="7">
    <location>
        <begin position="311"/>
        <end position="331"/>
    </location>
</feature>
<feature type="transmembrane region" description="Helical" evidence="7">
    <location>
        <begin position="203"/>
        <end position="223"/>
    </location>
</feature>
<feature type="transmembrane region" description="Helical" evidence="7">
    <location>
        <begin position="485"/>
        <end position="504"/>
    </location>
</feature>
<dbReference type="InterPro" id="IPR011701">
    <property type="entry name" value="MFS"/>
</dbReference>
<dbReference type="SUPFAM" id="SSF103473">
    <property type="entry name" value="MFS general substrate transporter"/>
    <property type="match status" value="1"/>
</dbReference>
<feature type="transmembrane region" description="Helical" evidence="7">
    <location>
        <begin position="138"/>
        <end position="155"/>
    </location>
</feature>
<feature type="transmembrane region" description="Helical" evidence="7">
    <location>
        <begin position="343"/>
        <end position="368"/>
    </location>
</feature>
<feature type="transmembrane region" description="Helical" evidence="7">
    <location>
        <begin position="167"/>
        <end position="191"/>
    </location>
</feature>
<sequence>MNTQAPRRATWRDWTALAVMTLPLLMAATDMSVLFMALPAIAADLSPGSTQMLWVLHAGEFVGVSLALTMGWLGRRVGRRRLLMGGVAVYGLASLVAAFAPTPEVLIAMRALMGTAAATMSPSIFGLLRVVFTDARQFSVAVAVVMSSFSGGMALGPPLGGVLLAHFSWGAVFLINVPVAALLLLATPLLPAGRERVEGSMDLPSVALSMGAIIAVVFGLQEIADRSASGSDGAVWPYLLPVVAGLVLGALFVRRQLRLPEPLMDMRLFATPAFTVSLGALLLMLLGYGAADMLLVQYLQTALGLSPAETGALMVVPALASIVGGLGAPLLTRWMRPSAAMGGGLLVASVAGGALALMVGQVGVAALISAATVMALALGPLFTLGVNLIVVSAPVSRAGSAAAMSDVAGGLGGALSMALLGSMAAVVYRRGLDGAGLDGIPGPGLEAAGESVGGAVGVAEGLPADQSRQLLDAAFGAFTTAVQTGYGLGVALLAPTGLAVLWLLRRTRLDASEDVPEDREKAPEVA</sequence>
<dbReference type="Pfam" id="PF07690">
    <property type="entry name" value="MFS_1"/>
    <property type="match status" value="1"/>
</dbReference>
<keyword evidence="3" id="KW-1003">Cell membrane</keyword>
<dbReference type="InterPro" id="IPR036259">
    <property type="entry name" value="MFS_trans_sf"/>
</dbReference>
<keyword evidence="6 7" id="KW-0472">Membrane</keyword>
<feature type="transmembrane region" description="Helical" evidence="7">
    <location>
        <begin position="407"/>
        <end position="428"/>
    </location>
</feature>
<evidence type="ECO:0000256" key="6">
    <source>
        <dbReference type="ARBA" id="ARBA00023136"/>
    </source>
</evidence>
<feature type="domain" description="Major facilitator superfamily (MFS) profile" evidence="8">
    <location>
        <begin position="16"/>
        <end position="508"/>
    </location>
</feature>
<dbReference type="EMBL" id="CP074402">
    <property type="protein sequence ID" value="QVJ01392.1"/>
    <property type="molecule type" value="Genomic_DNA"/>
</dbReference>
<dbReference type="AlphaFoldDB" id="A0A975LA40"/>
<feature type="transmembrane region" description="Helical" evidence="7">
    <location>
        <begin position="235"/>
        <end position="254"/>
    </location>
</feature>
<evidence type="ECO:0000256" key="2">
    <source>
        <dbReference type="ARBA" id="ARBA00022448"/>
    </source>
</evidence>
<feature type="transmembrane region" description="Helical" evidence="7">
    <location>
        <begin position="266"/>
        <end position="291"/>
    </location>
</feature>
<proteinExistence type="predicted"/>
<keyword evidence="2" id="KW-0813">Transport</keyword>
<evidence type="ECO:0000259" key="8">
    <source>
        <dbReference type="PROSITE" id="PS50850"/>
    </source>
</evidence>
<dbReference type="GO" id="GO:0005886">
    <property type="term" value="C:plasma membrane"/>
    <property type="evidence" value="ECO:0007669"/>
    <property type="project" value="UniProtKB-SubCell"/>
</dbReference>
<dbReference type="GO" id="GO:0022857">
    <property type="term" value="F:transmembrane transporter activity"/>
    <property type="evidence" value="ECO:0007669"/>
    <property type="project" value="InterPro"/>
</dbReference>
<dbReference type="Gene3D" id="1.20.1720.10">
    <property type="entry name" value="Multidrug resistance protein D"/>
    <property type="match status" value="1"/>
</dbReference>
<keyword evidence="10" id="KW-1185">Reference proteome</keyword>
<keyword evidence="4 7" id="KW-0812">Transmembrane</keyword>
<evidence type="ECO:0000313" key="10">
    <source>
        <dbReference type="Proteomes" id="UP000682416"/>
    </source>
</evidence>
<dbReference type="KEGG" id="nec:KGD82_25595"/>
<feature type="transmembrane region" description="Helical" evidence="7">
    <location>
        <begin position="374"/>
        <end position="395"/>
    </location>
</feature>
<dbReference type="Proteomes" id="UP000682416">
    <property type="component" value="Chromosome"/>
</dbReference>
<evidence type="ECO:0000256" key="7">
    <source>
        <dbReference type="SAM" id="Phobius"/>
    </source>
</evidence>
<organism evidence="9 10">
    <name type="scientific">Nocardiopsis eucommiae</name>
    <dbReference type="NCBI Taxonomy" id="2831970"/>
    <lineage>
        <taxon>Bacteria</taxon>
        <taxon>Bacillati</taxon>
        <taxon>Actinomycetota</taxon>
        <taxon>Actinomycetes</taxon>
        <taxon>Streptosporangiales</taxon>
        <taxon>Nocardiopsidaceae</taxon>
        <taxon>Nocardiopsis</taxon>
    </lineage>
</organism>
<feature type="transmembrane region" description="Helical" evidence="7">
    <location>
        <begin position="82"/>
        <end position="101"/>
    </location>
</feature>
<dbReference type="InterPro" id="IPR020846">
    <property type="entry name" value="MFS_dom"/>
</dbReference>
<dbReference type="RefSeq" id="WP_431871559.1">
    <property type="nucleotide sequence ID" value="NZ_CBDRIY010000026.1"/>
</dbReference>
<evidence type="ECO:0000256" key="3">
    <source>
        <dbReference type="ARBA" id="ARBA00022475"/>
    </source>
</evidence>
<protein>
    <submittedName>
        <fullName evidence="9">MFS transporter</fullName>
    </submittedName>
</protein>
<dbReference type="PANTHER" id="PTHR42718">
    <property type="entry name" value="MAJOR FACILITATOR SUPERFAMILY MULTIDRUG TRANSPORTER MFSC"/>
    <property type="match status" value="1"/>
</dbReference>
<evidence type="ECO:0000256" key="4">
    <source>
        <dbReference type="ARBA" id="ARBA00022692"/>
    </source>
</evidence>
<evidence type="ECO:0000256" key="5">
    <source>
        <dbReference type="ARBA" id="ARBA00022989"/>
    </source>
</evidence>
<dbReference type="PANTHER" id="PTHR42718:SF47">
    <property type="entry name" value="METHYL VIOLOGEN RESISTANCE PROTEIN SMVA"/>
    <property type="match status" value="1"/>
</dbReference>
<dbReference type="Gene3D" id="1.20.1250.20">
    <property type="entry name" value="MFS general substrate transporter like domains"/>
    <property type="match status" value="1"/>
</dbReference>
<comment type="subcellular location">
    <subcellularLocation>
        <location evidence="1">Cell membrane</location>
        <topology evidence="1">Multi-pass membrane protein</topology>
    </subcellularLocation>
</comment>
<feature type="transmembrane region" description="Helical" evidence="7">
    <location>
        <begin position="107"/>
        <end position="131"/>
    </location>
</feature>
<keyword evidence="5 7" id="KW-1133">Transmembrane helix</keyword>
<reference evidence="9" key="1">
    <citation type="submission" date="2021-05" db="EMBL/GenBank/DDBJ databases">
        <authorList>
            <person name="Kaiqin L."/>
            <person name="Jian G."/>
        </authorList>
    </citation>
    <scope>NUCLEOTIDE SEQUENCE</scope>
    <source>
        <strain evidence="9">HDS5</strain>
    </source>
</reference>
<evidence type="ECO:0000313" key="9">
    <source>
        <dbReference type="EMBL" id="QVJ01392.1"/>
    </source>
</evidence>
<name>A0A975LA40_9ACTN</name>
<evidence type="ECO:0000256" key="1">
    <source>
        <dbReference type="ARBA" id="ARBA00004651"/>
    </source>
</evidence>